<dbReference type="GO" id="GO:0005737">
    <property type="term" value="C:cytoplasm"/>
    <property type="evidence" value="ECO:0007669"/>
    <property type="project" value="UniProtKB-SubCell"/>
</dbReference>
<feature type="region of interest" description="Disordered" evidence="10">
    <location>
        <begin position="166"/>
        <end position="215"/>
    </location>
</feature>
<comment type="similarity">
    <text evidence="3">Belongs to the CNOT2/3/5 family.</text>
</comment>
<keyword evidence="4" id="KW-0963">Cytoplasm</keyword>
<keyword evidence="5" id="KW-0678">Repressor</keyword>
<accession>A0A8H7ZQJ8</accession>
<evidence type="ECO:0000256" key="8">
    <source>
        <dbReference type="ARBA" id="ARBA00023242"/>
    </source>
</evidence>
<evidence type="ECO:0000256" key="2">
    <source>
        <dbReference type="ARBA" id="ARBA00004496"/>
    </source>
</evidence>
<organism evidence="12 13">
    <name type="scientific">Olpidium bornovanus</name>
    <dbReference type="NCBI Taxonomy" id="278681"/>
    <lineage>
        <taxon>Eukaryota</taxon>
        <taxon>Fungi</taxon>
        <taxon>Fungi incertae sedis</taxon>
        <taxon>Olpidiomycota</taxon>
        <taxon>Olpidiomycotina</taxon>
        <taxon>Olpidiomycetes</taxon>
        <taxon>Olpidiales</taxon>
        <taxon>Olpidiaceae</taxon>
        <taxon>Olpidium</taxon>
    </lineage>
</organism>
<evidence type="ECO:0000256" key="1">
    <source>
        <dbReference type="ARBA" id="ARBA00004123"/>
    </source>
</evidence>
<evidence type="ECO:0000256" key="5">
    <source>
        <dbReference type="ARBA" id="ARBA00022491"/>
    </source>
</evidence>
<evidence type="ECO:0000256" key="4">
    <source>
        <dbReference type="ARBA" id="ARBA00022490"/>
    </source>
</evidence>
<dbReference type="GO" id="GO:0006355">
    <property type="term" value="P:regulation of DNA-templated transcription"/>
    <property type="evidence" value="ECO:0007669"/>
    <property type="project" value="InterPro"/>
</dbReference>
<dbReference type="EMBL" id="JAEFCI010009810">
    <property type="protein sequence ID" value="KAG5457591.1"/>
    <property type="molecule type" value="Genomic_DNA"/>
</dbReference>
<gene>
    <name evidence="12" type="ORF">BJ554DRAFT_2354</name>
</gene>
<evidence type="ECO:0000256" key="9">
    <source>
        <dbReference type="SAM" id="Coils"/>
    </source>
</evidence>
<sequence length="215" mass="25053">MERFKACEKEMKTKAFSKDGLLMSEKLDPKEIERRELIEWVVQKIEDLNLQIEKVEAEAEKLRGTAKKGKKDSVKMTRATALEHTVERERWHVGRLELINRLLENCVVMTDKNAGFIDNVAQLQEDIQYYVDHNQEPDFMEDDEMYASLNLEEEEEMYVVGDIDHHDAHEADESRPTEPPTPDRDDHGHKTGSKDHDETLSPAKDKQPPNKRILE</sequence>
<dbReference type="Pfam" id="PF04065">
    <property type="entry name" value="Not3"/>
    <property type="match status" value="1"/>
</dbReference>
<dbReference type="InterPro" id="IPR007207">
    <property type="entry name" value="Not_N"/>
</dbReference>
<dbReference type="InterPro" id="IPR040168">
    <property type="entry name" value="Not2/3/5"/>
</dbReference>
<protein>
    <submittedName>
        <fullName evidence="12">Not1 N-terminal domain, CCR4-Not complex component-domain-containing protein</fullName>
    </submittedName>
</protein>
<dbReference type="Proteomes" id="UP000673691">
    <property type="component" value="Unassembled WGS sequence"/>
</dbReference>
<reference evidence="12 13" key="1">
    <citation type="journal article" name="Sci. Rep.">
        <title>Genome-scale phylogenetic analyses confirm Olpidium as the closest living zoosporic fungus to the non-flagellated, terrestrial fungi.</title>
        <authorList>
            <person name="Chang Y."/>
            <person name="Rochon D."/>
            <person name="Sekimoto S."/>
            <person name="Wang Y."/>
            <person name="Chovatia M."/>
            <person name="Sandor L."/>
            <person name="Salamov A."/>
            <person name="Grigoriev I.V."/>
            <person name="Stajich J.E."/>
            <person name="Spatafora J.W."/>
        </authorList>
    </citation>
    <scope>NUCLEOTIDE SEQUENCE [LARGE SCALE GENOMIC DNA]</scope>
    <source>
        <strain evidence="12">S191</strain>
    </source>
</reference>
<comment type="subcellular location">
    <subcellularLocation>
        <location evidence="2">Cytoplasm</location>
    </subcellularLocation>
    <subcellularLocation>
        <location evidence="1">Nucleus</location>
    </subcellularLocation>
</comment>
<dbReference type="GO" id="GO:0005634">
    <property type="term" value="C:nucleus"/>
    <property type="evidence" value="ECO:0007669"/>
    <property type="project" value="UniProtKB-SubCell"/>
</dbReference>
<dbReference type="AlphaFoldDB" id="A0A8H7ZQJ8"/>
<keyword evidence="13" id="KW-1185">Reference proteome</keyword>
<proteinExistence type="inferred from homology"/>
<dbReference type="OrthoDB" id="293823at2759"/>
<name>A0A8H7ZQJ8_9FUNG</name>
<evidence type="ECO:0000313" key="12">
    <source>
        <dbReference type="EMBL" id="KAG5457591.1"/>
    </source>
</evidence>
<dbReference type="PANTHER" id="PTHR23326">
    <property type="entry name" value="CCR4 NOT-RELATED"/>
    <property type="match status" value="1"/>
</dbReference>
<evidence type="ECO:0000313" key="13">
    <source>
        <dbReference type="Proteomes" id="UP000673691"/>
    </source>
</evidence>
<keyword evidence="9" id="KW-0175">Coiled coil</keyword>
<evidence type="ECO:0000256" key="6">
    <source>
        <dbReference type="ARBA" id="ARBA00023015"/>
    </source>
</evidence>
<feature type="domain" description="CCR4-Not complex component Not N-terminal" evidence="11">
    <location>
        <begin position="1"/>
        <end position="152"/>
    </location>
</feature>
<dbReference type="GO" id="GO:0030015">
    <property type="term" value="C:CCR4-NOT core complex"/>
    <property type="evidence" value="ECO:0007669"/>
    <property type="project" value="InterPro"/>
</dbReference>
<keyword evidence="6" id="KW-0805">Transcription regulation</keyword>
<evidence type="ECO:0000256" key="3">
    <source>
        <dbReference type="ARBA" id="ARBA00007682"/>
    </source>
</evidence>
<keyword evidence="7" id="KW-0804">Transcription</keyword>
<keyword evidence="8" id="KW-0539">Nucleus</keyword>
<evidence type="ECO:0000256" key="10">
    <source>
        <dbReference type="SAM" id="MobiDB-lite"/>
    </source>
</evidence>
<evidence type="ECO:0000256" key="7">
    <source>
        <dbReference type="ARBA" id="ARBA00023163"/>
    </source>
</evidence>
<evidence type="ECO:0000259" key="11">
    <source>
        <dbReference type="Pfam" id="PF04065"/>
    </source>
</evidence>
<feature type="coiled-coil region" evidence="9">
    <location>
        <begin position="38"/>
        <end position="72"/>
    </location>
</feature>
<comment type="caution">
    <text evidence="12">The sequence shown here is derived from an EMBL/GenBank/DDBJ whole genome shotgun (WGS) entry which is preliminary data.</text>
</comment>